<organism evidence="2">
    <name type="scientific">Culex pipiens</name>
    <name type="common">House mosquito</name>
    <dbReference type="NCBI Taxonomy" id="7175"/>
    <lineage>
        <taxon>Eukaryota</taxon>
        <taxon>Metazoa</taxon>
        <taxon>Ecdysozoa</taxon>
        <taxon>Arthropoda</taxon>
        <taxon>Hexapoda</taxon>
        <taxon>Insecta</taxon>
        <taxon>Pterygota</taxon>
        <taxon>Neoptera</taxon>
        <taxon>Endopterygota</taxon>
        <taxon>Diptera</taxon>
        <taxon>Nematocera</taxon>
        <taxon>Culicoidea</taxon>
        <taxon>Culicidae</taxon>
        <taxon>Culicinae</taxon>
        <taxon>Culicini</taxon>
        <taxon>Culex</taxon>
        <taxon>Culex</taxon>
    </lineage>
</organism>
<name>A0A8D8CZ43_CULPI</name>
<accession>A0A8D8CZ43</accession>
<protein>
    <submittedName>
        <fullName evidence="2">(northern house mosquito) hypothetical protein</fullName>
    </submittedName>
</protein>
<evidence type="ECO:0000256" key="1">
    <source>
        <dbReference type="SAM" id="MobiDB-lite"/>
    </source>
</evidence>
<sequence>MRLIHPGKFKIVSGPKAQKISHSASIPQPFSVPAVVTQKGHTTEGGHLKTRLHRVRMVSSSTDFFTCSSNQLCNTVATKPPSAVTEGRKKILFQFTTIAGRGHFTTTDSRGSTRRRTNTLCCCCCRCTCVGTQSRVRPTDVACVYWWPLYTTTPRSEIGPPPVSRAREKRGIRKKSRRL</sequence>
<proteinExistence type="predicted"/>
<evidence type="ECO:0000313" key="2">
    <source>
        <dbReference type="EMBL" id="CAG6503139.1"/>
    </source>
</evidence>
<feature type="compositionally biased region" description="Basic residues" evidence="1">
    <location>
        <begin position="167"/>
        <end position="179"/>
    </location>
</feature>
<feature type="region of interest" description="Disordered" evidence="1">
    <location>
        <begin position="157"/>
        <end position="179"/>
    </location>
</feature>
<reference evidence="2" key="1">
    <citation type="submission" date="2021-05" db="EMBL/GenBank/DDBJ databases">
        <authorList>
            <person name="Alioto T."/>
            <person name="Alioto T."/>
            <person name="Gomez Garrido J."/>
        </authorList>
    </citation>
    <scope>NUCLEOTIDE SEQUENCE</scope>
</reference>
<dbReference type="EMBL" id="HBUE01146228">
    <property type="protein sequence ID" value="CAG6503139.1"/>
    <property type="molecule type" value="Transcribed_RNA"/>
</dbReference>
<dbReference type="AlphaFoldDB" id="A0A8D8CZ43"/>
<dbReference type="EMBL" id="HBUE01251126">
    <property type="protein sequence ID" value="CAG6554387.1"/>
    <property type="molecule type" value="Transcribed_RNA"/>
</dbReference>